<evidence type="ECO:0000313" key="3">
    <source>
        <dbReference type="Proteomes" id="UP001519294"/>
    </source>
</evidence>
<feature type="transmembrane region" description="Helical" evidence="1">
    <location>
        <begin position="107"/>
        <end position="130"/>
    </location>
</feature>
<reference evidence="2 3" key="1">
    <citation type="submission" date="2021-03" db="EMBL/GenBank/DDBJ databases">
        <title>Genomic Encyclopedia of Type Strains, Phase IV (KMG-IV): sequencing the most valuable type-strain genomes for metagenomic binning, comparative biology and taxonomic classification.</title>
        <authorList>
            <person name="Goeker M."/>
        </authorList>
    </citation>
    <scope>NUCLEOTIDE SEQUENCE [LARGE SCALE GENOMIC DNA]</scope>
    <source>
        <strain evidence="2 3">DSM 25790</strain>
    </source>
</reference>
<dbReference type="RefSeq" id="WP_029265864.1">
    <property type="nucleotide sequence ID" value="NZ_JAGIKX010000009.1"/>
</dbReference>
<protein>
    <recommendedName>
        <fullName evidence="4">DUF1189 domain-containing protein</fullName>
    </recommendedName>
</protein>
<dbReference type="Proteomes" id="UP001519294">
    <property type="component" value="Unassembled WGS sequence"/>
</dbReference>
<feature type="transmembrane region" description="Helical" evidence="1">
    <location>
        <begin position="67"/>
        <end position="95"/>
    </location>
</feature>
<keyword evidence="1" id="KW-1133">Transmembrane helix</keyword>
<keyword evidence="1" id="KW-0472">Membrane</keyword>
<evidence type="ECO:0000256" key="1">
    <source>
        <dbReference type="SAM" id="Phobius"/>
    </source>
</evidence>
<name>A0ABS4S7I2_9BACI</name>
<keyword evidence="1" id="KW-0812">Transmembrane</keyword>
<sequence>MVFWKTFLHSLQLPSKNAMFKLNRTGMDIAVLYMFMLLLLVSVPSLIDRLTTTGQPGSDLNLLFLLIYFFIFYYLPMTVIVFLLLSFVAYIGTWIAKFMQRKLKFPLLFKMCAYISTVPFILYTIVAILFPIDDTFLWFALLYTFIFLVKMITVYPKRRVR</sequence>
<dbReference type="EMBL" id="JAGIKX010000009">
    <property type="protein sequence ID" value="MBP2257458.1"/>
    <property type="molecule type" value="Genomic_DNA"/>
</dbReference>
<evidence type="ECO:0000313" key="2">
    <source>
        <dbReference type="EMBL" id="MBP2257458.1"/>
    </source>
</evidence>
<keyword evidence="3" id="KW-1185">Reference proteome</keyword>
<evidence type="ECO:0008006" key="4">
    <source>
        <dbReference type="Google" id="ProtNLM"/>
    </source>
</evidence>
<feature type="transmembrane region" description="Helical" evidence="1">
    <location>
        <begin position="29"/>
        <end position="47"/>
    </location>
</feature>
<organism evidence="2 3">
    <name type="scientific">Virgibacillus alimentarius</name>
    <dbReference type="NCBI Taxonomy" id="698769"/>
    <lineage>
        <taxon>Bacteria</taxon>
        <taxon>Bacillati</taxon>
        <taxon>Bacillota</taxon>
        <taxon>Bacilli</taxon>
        <taxon>Bacillales</taxon>
        <taxon>Bacillaceae</taxon>
        <taxon>Virgibacillus</taxon>
    </lineage>
</organism>
<proteinExistence type="predicted"/>
<dbReference type="Pfam" id="PF06691">
    <property type="entry name" value="DUF1189"/>
    <property type="match status" value="1"/>
</dbReference>
<dbReference type="InterPro" id="IPR009574">
    <property type="entry name" value="DUF1189"/>
</dbReference>
<gene>
    <name evidence="2" type="ORF">J2Z81_001406</name>
</gene>
<accession>A0ABS4S7I2</accession>
<feature type="transmembrane region" description="Helical" evidence="1">
    <location>
        <begin position="136"/>
        <end position="155"/>
    </location>
</feature>
<comment type="caution">
    <text evidence="2">The sequence shown here is derived from an EMBL/GenBank/DDBJ whole genome shotgun (WGS) entry which is preliminary data.</text>
</comment>